<reference evidence="3" key="1">
    <citation type="submission" date="2020-09" db="EMBL/GenBank/DDBJ databases">
        <title>Bosea spartocytisi sp. nov. a root nodule endophyte of Spartocytisus supranubius in the high mountain ecosystem fo the Teide National Park (Canary Islands, Spain).</title>
        <authorList>
            <person name="Pulido-Suarez L."/>
            <person name="Peix A."/>
            <person name="Igual J.M."/>
            <person name="Socas-Perez N."/>
            <person name="Velazquez E."/>
            <person name="Flores-Felix J.D."/>
            <person name="Leon-Barrios M."/>
        </authorList>
    </citation>
    <scope>NUCLEOTIDE SEQUENCE</scope>
    <source>
        <strain evidence="3">SSUT16</strain>
    </source>
</reference>
<evidence type="ECO:0000313" key="4">
    <source>
        <dbReference type="Proteomes" id="UP000619295"/>
    </source>
</evidence>
<proteinExistence type="predicted"/>
<organism evidence="3 4">
    <name type="scientific">Bosea spartocytisi</name>
    <dbReference type="NCBI Taxonomy" id="2773451"/>
    <lineage>
        <taxon>Bacteria</taxon>
        <taxon>Pseudomonadati</taxon>
        <taxon>Pseudomonadota</taxon>
        <taxon>Alphaproteobacteria</taxon>
        <taxon>Hyphomicrobiales</taxon>
        <taxon>Boseaceae</taxon>
        <taxon>Bosea</taxon>
    </lineage>
</organism>
<dbReference type="AlphaFoldDB" id="A0A927E9Y3"/>
<protein>
    <submittedName>
        <fullName evidence="3">DUF2933 domain-containing protein</fullName>
    </submittedName>
</protein>
<dbReference type="EMBL" id="JACXWY010000010">
    <property type="protein sequence ID" value="MBD3847446.1"/>
    <property type="molecule type" value="Genomic_DNA"/>
</dbReference>
<evidence type="ECO:0000313" key="3">
    <source>
        <dbReference type="EMBL" id="MBD3847446.1"/>
    </source>
</evidence>
<feature type="transmembrane region" description="Helical" evidence="2">
    <location>
        <begin position="44"/>
        <end position="63"/>
    </location>
</feature>
<dbReference type="RefSeq" id="WP_191124863.1">
    <property type="nucleotide sequence ID" value="NZ_JACXWY010000010.1"/>
</dbReference>
<evidence type="ECO:0000256" key="1">
    <source>
        <dbReference type="SAM" id="MobiDB-lite"/>
    </source>
</evidence>
<keyword evidence="2" id="KW-0812">Transmembrane</keyword>
<dbReference type="Proteomes" id="UP000619295">
    <property type="component" value="Unassembled WGS sequence"/>
</dbReference>
<evidence type="ECO:0000256" key="2">
    <source>
        <dbReference type="SAM" id="Phobius"/>
    </source>
</evidence>
<sequence length="95" mass="10443">MEPHTNHMDHQQQRPSRISAANIALYGFLAIAAFYLITEHRAHLLGWLPFLIILACPLLHVFMHGKHGGHGGHGREADAPSPPAQSPPGQSPHQH</sequence>
<name>A0A927E9Y3_9HYPH</name>
<feature type="region of interest" description="Disordered" evidence="1">
    <location>
        <begin position="67"/>
        <end position="95"/>
    </location>
</feature>
<gene>
    <name evidence="3" type="ORF">IED13_17230</name>
</gene>
<keyword evidence="2" id="KW-0472">Membrane</keyword>
<feature type="transmembrane region" description="Helical" evidence="2">
    <location>
        <begin position="20"/>
        <end position="38"/>
    </location>
</feature>
<keyword evidence="2" id="KW-1133">Transmembrane helix</keyword>
<feature type="compositionally biased region" description="Pro residues" evidence="1">
    <location>
        <begin position="80"/>
        <end position="95"/>
    </location>
</feature>
<dbReference type="Pfam" id="PF11666">
    <property type="entry name" value="DUF2933"/>
    <property type="match status" value="1"/>
</dbReference>
<keyword evidence="4" id="KW-1185">Reference proteome</keyword>
<comment type="caution">
    <text evidence="3">The sequence shown here is derived from an EMBL/GenBank/DDBJ whole genome shotgun (WGS) entry which is preliminary data.</text>
</comment>
<accession>A0A927E9Y3</accession>
<dbReference type="InterPro" id="IPR021682">
    <property type="entry name" value="DUF2933"/>
</dbReference>